<evidence type="ECO:0000256" key="6">
    <source>
        <dbReference type="SAM" id="MobiDB-lite"/>
    </source>
</evidence>
<dbReference type="PIRSF" id="PIRSF001434">
    <property type="entry name" value="CGS"/>
    <property type="match status" value="1"/>
</dbReference>
<evidence type="ECO:0000313" key="8">
    <source>
        <dbReference type="Proteomes" id="UP000295493"/>
    </source>
</evidence>
<dbReference type="AlphaFoldDB" id="A0A4R6FJM9"/>
<dbReference type="GO" id="GO:0071266">
    <property type="term" value="P:'de novo' L-methionine biosynthetic process"/>
    <property type="evidence" value="ECO:0007669"/>
    <property type="project" value="UniProtKB-UniRule"/>
</dbReference>
<protein>
    <recommendedName>
        <fullName evidence="3">O-succinylhomoserine sulfhydrylase</fullName>
        <shortName evidence="3">OSH sulfhydrylase</shortName>
        <shortName evidence="3">OSHS sulfhydrylase</shortName>
        <ecNumber evidence="3">2.5.1.-</ecNumber>
    </recommendedName>
</protein>
<comment type="pathway">
    <text evidence="3">Amino-acid biosynthesis; L-methionine biosynthesis via de novo pathway; L-homocysteine from O-succinyl-L-homoserine: step 1/1.</text>
</comment>
<dbReference type="GO" id="GO:0019346">
    <property type="term" value="P:transsulfuration"/>
    <property type="evidence" value="ECO:0007669"/>
    <property type="project" value="InterPro"/>
</dbReference>
<evidence type="ECO:0000313" key="7">
    <source>
        <dbReference type="EMBL" id="TDN80754.1"/>
    </source>
</evidence>
<dbReference type="EC" id="2.5.1.-" evidence="3"/>
<feature type="region of interest" description="Disordered" evidence="6">
    <location>
        <begin position="1"/>
        <end position="24"/>
    </location>
</feature>
<dbReference type="GO" id="GO:0016765">
    <property type="term" value="F:transferase activity, transferring alkyl or aryl (other than methyl) groups"/>
    <property type="evidence" value="ECO:0007669"/>
    <property type="project" value="UniProtKB-UniRule"/>
</dbReference>
<evidence type="ECO:0000256" key="2">
    <source>
        <dbReference type="ARBA" id="ARBA00022898"/>
    </source>
</evidence>
<gene>
    <name evidence="3" type="primary">metZ</name>
    <name evidence="7" type="ORF">EV664_109144</name>
</gene>
<comment type="caution">
    <text evidence="7">The sequence shown here is derived from an EMBL/GenBank/DDBJ whole genome shotgun (WGS) entry which is preliminary data.</text>
</comment>
<reference evidence="7 8" key="1">
    <citation type="submission" date="2019-03" db="EMBL/GenBank/DDBJ databases">
        <title>Genomic Encyclopedia of Type Strains, Phase IV (KMG-IV): sequencing the most valuable type-strain genomes for metagenomic binning, comparative biology and taxonomic classification.</title>
        <authorList>
            <person name="Goeker M."/>
        </authorList>
    </citation>
    <scope>NUCLEOTIDE SEQUENCE [LARGE SCALE GENOMIC DNA]</scope>
    <source>
        <strain evidence="7 8">DSM 25059</strain>
    </source>
</reference>
<dbReference type="InterPro" id="IPR000277">
    <property type="entry name" value="Cys/Met-Metab_PyrdxlP-dep_enz"/>
</dbReference>
<dbReference type="HAMAP" id="MF_02056">
    <property type="entry name" value="MetZ"/>
    <property type="match status" value="1"/>
</dbReference>
<dbReference type="EMBL" id="SNWD01000009">
    <property type="protein sequence ID" value="TDN80754.1"/>
    <property type="molecule type" value="Genomic_DNA"/>
</dbReference>
<keyword evidence="3" id="KW-0808">Transferase</keyword>
<dbReference type="FunFam" id="3.40.640.10:FF:000046">
    <property type="entry name" value="Cystathionine gamma-lyase"/>
    <property type="match status" value="1"/>
</dbReference>
<dbReference type="PANTHER" id="PTHR11808:SF80">
    <property type="entry name" value="CYSTATHIONINE GAMMA-LYASE"/>
    <property type="match status" value="1"/>
</dbReference>
<sequence length="413" mass="44803">MTGPALNLQSDHMKRKTGQDRNITRNWRPATQAVRGGTARSEWGETSEAMFLTSGYAYDCAGDAAARFSGDQEGMTYSRLQNPTVEMLEQRIALMEGADACRATASGMAAMTAALLCQLEAGDHIVAGRALFGSCRWLTDTLLPKFGISATNVDARDPQAFIDAVRPETKLFFFETPANPTMDIVDLKAVCDIAKERGLTTVVDNAFATSALQRPMEFGADVVAYSATKMMDGQGRVLAGAICGSETFINDVLLPFHRNTGPTLSAFNAWVVLKGLETLDLRIRRQSENSLKVGSFLEKRVPRILHPGLASHPQHALAMQQMAACGSIFSFEVEGRTQAHALLDALELIDISNNIGDSRSLMTHPASTTHSGVAEEKRIEMGISEGMLRFNVGLEDADDLIEDLDRALEKAGL</sequence>
<comment type="similarity">
    <text evidence="3">Belongs to the trans-sulfuration enzymes family. MetZ subfamily.</text>
</comment>
<dbReference type="GO" id="GO:0071268">
    <property type="term" value="P:homocysteine biosynthetic process"/>
    <property type="evidence" value="ECO:0007669"/>
    <property type="project" value="InterPro"/>
</dbReference>
<evidence type="ECO:0000256" key="1">
    <source>
        <dbReference type="ARBA" id="ARBA00001933"/>
    </source>
</evidence>
<dbReference type="SUPFAM" id="SSF53383">
    <property type="entry name" value="PLP-dependent transferases"/>
    <property type="match status" value="1"/>
</dbReference>
<dbReference type="PANTHER" id="PTHR11808">
    <property type="entry name" value="TRANS-SULFURATION ENZYME FAMILY MEMBER"/>
    <property type="match status" value="1"/>
</dbReference>
<comment type="function">
    <text evidence="3">Catalyzes the formation of L-homocysteine from O-succinyl-L-homoserine (OSHS) and hydrogen sulfide.</text>
</comment>
<dbReference type="InterPro" id="IPR015422">
    <property type="entry name" value="PyrdxlP-dep_Trfase_small"/>
</dbReference>
<dbReference type="Proteomes" id="UP000295493">
    <property type="component" value="Unassembled WGS sequence"/>
</dbReference>
<dbReference type="Gene3D" id="3.40.640.10">
    <property type="entry name" value="Type I PLP-dependent aspartate aminotransferase-like (Major domain)"/>
    <property type="match status" value="1"/>
</dbReference>
<dbReference type="GO" id="GO:0016846">
    <property type="term" value="F:carbon-sulfur lyase activity"/>
    <property type="evidence" value="ECO:0007669"/>
    <property type="project" value="TreeGrafter"/>
</dbReference>
<name>A0A4R6FJM9_9SPHN</name>
<keyword evidence="2 3" id="KW-0663">Pyridoxal phosphate</keyword>
<evidence type="ECO:0000256" key="3">
    <source>
        <dbReference type="HAMAP-Rule" id="MF_02056"/>
    </source>
</evidence>
<dbReference type="GO" id="GO:0005737">
    <property type="term" value="C:cytoplasm"/>
    <property type="evidence" value="ECO:0007669"/>
    <property type="project" value="TreeGrafter"/>
</dbReference>
<dbReference type="CDD" id="cd00614">
    <property type="entry name" value="CGS_like"/>
    <property type="match status" value="1"/>
</dbReference>
<feature type="modified residue" description="N6-(pyridoxal phosphate)lysine" evidence="3 4">
    <location>
        <position position="229"/>
    </location>
</feature>
<comment type="catalytic activity">
    <reaction evidence="3">
        <text>O-succinyl-L-homoserine + hydrogen sulfide = L-homocysteine + succinate</text>
        <dbReference type="Rhea" id="RHEA:27826"/>
        <dbReference type="ChEBI" id="CHEBI:29919"/>
        <dbReference type="ChEBI" id="CHEBI:30031"/>
        <dbReference type="ChEBI" id="CHEBI:57661"/>
        <dbReference type="ChEBI" id="CHEBI:58199"/>
    </reaction>
</comment>
<dbReference type="UniPathway" id="UPA00051">
    <property type="reaction ID" value="UER00449"/>
</dbReference>
<accession>A0A4R6FJM9</accession>
<proteinExistence type="inferred from homology"/>
<organism evidence="7 8">
    <name type="scientific">Stakelama pacifica</name>
    <dbReference type="NCBI Taxonomy" id="517720"/>
    <lineage>
        <taxon>Bacteria</taxon>
        <taxon>Pseudomonadati</taxon>
        <taxon>Pseudomonadota</taxon>
        <taxon>Alphaproteobacteria</taxon>
        <taxon>Sphingomonadales</taxon>
        <taxon>Sphingomonadaceae</taxon>
        <taxon>Stakelama</taxon>
    </lineage>
</organism>
<evidence type="ECO:0000256" key="5">
    <source>
        <dbReference type="RuleBase" id="RU362118"/>
    </source>
</evidence>
<dbReference type="InterPro" id="IPR015421">
    <property type="entry name" value="PyrdxlP-dep_Trfase_major"/>
</dbReference>
<dbReference type="InterPro" id="IPR015424">
    <property type="entry name" value="PyrdxlP-dep_Trfase"/>
</dbReference>
<keyword evidence="3" id="KW-0028">Amino-acid biosynthesis</keyword>
<dbReference type="Pfam" id="PF01053">
    <property type="entry name" value="Cys_Met_Meta_PP"/>
    <property type="match status" value="1"/>
</dbReference>
<dbReference type="GO" id="GO:0030170">
    <property type="term" value="F:pyridoxal phosphate binding"/>
    <property type="evidence" value="ECO:0007669"/>
    <property type="project" value="UniProtKB-UniRule"/>
</dbReference>
<keyword evidence="3" id="KW-0486">Methionine biosynthesis</keyword>
<evidence type="ECO:0000256" key="4">
    <source>
        <dbReference type="PIRSR" id="PIRSR001434-2"/>
    </source>
</evidence>
<comment type="cofactor">
    <cofactor evidence="1 3 5">
        <name>pyridoxal 5'-phosphate</name>
        <dbReference type="ChEBI" id="CHEBI:597326"/>
    </cofactor>
</comment>
<dbReference type="Gene3D" id="3.90.1150.10">
    <property type="entry name" value="Aspartate Aminotransferase, domain 1"/>
    <property type="match status" value="1"/>
</dbReference>
<keyword evidence="8" id="KW-1185">Reference proteome</keyword>
<comment type="subunit">
    <text evidence="3">Homotetramer.</text>
</comment>
<dbReference type="InterPro" id="IPR006234">
    <property type="entry name" value="O-succ-hSer_sulfhydrylase"/>
</dbReference>